<dbReference type="RefSeq" id="WP_192729007.1">
    <property type="nucleotide sequence ID" value="NZ_BAAAVL010000007.1"/>
</dbReference>
<keyword evidence="1" id="KW-0472">Membrane</keyword>
<gene>
    <name evidence="2" type="ORF">H4W29_002273</name>
</gene>
<keyword evidence="1" id="KW-1133">Transmembrane helix</keyword>
<keyword evidence="3" id="KW-1185">Reference proteome</keyword>
<dbReference type="Proteomes" id="UP000620262">
    <property type="component" value="Unassembled WGS sequence"/>
</dbReference>
<evidence type="ECO:0000313" key="2">
    <source>
        <dbReference type="EMBL" id="MBE1505092.1"/>
    </source>
</evidence>
<reference evidence="2 3" key="1">
    <citation type="submission" date="2020-10" db="EMBL/GenBank/DDBJ databases">
        <title>Sequencing the genomes of 1000 actinobacteria strains.</title>
        <authorList>
            <person name="Klenk H.-P."/>
        </authorList>
    </citation>
    <scope>NUCLEOTIDE SEQUENCE [LARGE SCALE GENOMIC DNA]</scope>
    <source>
        <strain evidence="2 3">DSM 7307</strain>
    </source>
</reference>
<sequence length="439" mass="49351">MNREVFQLAHSPYLRNNEFEGATEPREKTRGISRNVEVADLYSQIIGEIISVILPTLGVLVPPLKSLMTQVQSALKSTTSPPPRIYPDRVITFQMKLQEQFQTRGGNRKDVGLAIIAALLVQLRNIVNLDDEQISDEVRFEMWSYTSWLNIVENDNLTKNNITALEELGTRYTDTLAALEECHKNAVAELDARLAEFNTRGLDLQSRDVRIRESLDKATTQVEELFAATAKRTEAESTELRKLDEEISKLDAKVVTNATNISAFKTAVQEEVRGAETRKLWQNRDEEAWNAFAISTGILAILLVIVPVIGLWQLDWVIGVLRHIGEATTVGIPATESGTLLTVATISRLVVVTFPLVLYLWVIRLIVRFNTRSLTLHDDARQRQTMMDTYFILLERNAATTEERGLILNALFRPAPGQGPENLDPPSFTDFLGKANPIK</sequence>
<accession>A0ABR9IPG9</accession>
<keyword evidence="1" id="KW-0812">Transmembrane</keyword>
<name>A0ABR9IPG9_RHIVS</name>
<comment type="caution">
    <text evidence="2">The sequence shown here is derived from an EMBL/GenBank/DDBJ whole genome shotgun (WGS) entry which is preliminary data.</text>
</comment>
<feature type="transmembrane region" description="Helical" evidence="1">
    <location>
        <begin position="346"/>
        <end position="367"/>
    </location>
</feature>
<dbReference type="EMBL" id="JADBEC010000001">
    <property type="protein sequence ID" value="MBE1505092.1"/>
    <property type="molecule type" value="Genomic_DNA"/>
</dbReference>
<proteinExistence type="predicted"/>
<protein>
    <submittedName>
        <fullName evidence="2">Uncharacterized protein</fullName>
    </submittedName>
</protein>
<organism evidence="2 3">
    <name type="scientific">Rhizobium viscosum</name>
    <name type="common">Arthrobacter viscosus</name>
    <dbReference type="NCBI Taxonomy" id="1673"/>
    <lineage>
        <taxon>Bacteria</taxon>
        <taxon>Pseudomonadati</taxon>
        <taxon>Pseudomonadota</taxon>
        <taxon>Alphaproteobacteria</taxon>
        <taxon>Hyphomicrobiales</taxon>
        <taxon>Rhizobiaceae</taxon>
        <taxon>Rhizobium/Agrobacterium group</taxon>
        <taxon>Rhizobium</taxon>
    </lineage>
</organism>
<evidence type="ECO:0000313" key="3">
    <source>
        <dbReference type="Proteomes" id="UP000620262"/>
    </source>
</evidence>
<feature type="transmembrane region" description="Helical" evidence="1">
    <location>
        <begin position="288"/>
        <end position="312"/>
    </location>
</feature>
<evidence type="ECO:0000256" key="1">
    <source>
        <dbReference type="SAM" id="Phobius"/>
    </source>
</evidence>